<dbReference type="InterPro" id="IPR002347">
    <property type="entry name" value="SDR_fam"/>
</dbReference>
<dbReference type="Pfam" id="PF00106">
    <property type="entry name" value="adh_short"/>
    <property type="match status" value="1"/>
</dbReference>
<dbReference type="Gene3D" id="3.40.50.720">
    <property type="entry name" value="NAD(P)-binding Rossmann-like Domain"/>
    <property type="match status" value="1"/>
</dbReference>
<dbReference type="GO" id="GO:0047935">
    <property type="term" value="F:glucose 1-dehydrogenase (NADP+) activity"/>
    <property type="evidence" value="ECO:0007669"/>
    <property type="project" value="UniProtKB-EC"/>
</dbReference>
<dbReference type="CDD" id="cd05233">
    <property type="entry name" value="SDR_c"/>
    <property type="match status" value="1"/>
</dbReference>
<gene>
    <name evidence="3" type="ORF">LzC2_34980</name>
</gene>
<dbReference type="EC" id="1.1.1.119" evidence="3"/>
<evidence type="ECO:0000256" key="1">
    <source>
        <dbReference type="ARBA" id="ARBA00006484"/>
    </source>
</evidence>
<accession>A0ABX1VIX0</accession>
<dbReference type="EMBL" id="WTPX01000149">
    <property type="protein sequence ID" value="NNJ27396.1"/>
    <property type="molecule type" value="Genomic_DNA"/>
</dbReference>
<proteinExistence type="inferred from homology"/>
<comment type="caution">
    <text evidence="3">The sequence shown here is derived from an EMBL/GenBank/DDBJ whole genome shotgun (WGS) entry which is preliminary data.</text>
</comment>
<protein>
    <submittedName>
        <fullName evidence="3">Glucose 1-dehydrogenase</fullName>
        <ecNumber evidence="3">1.1.1.119</ecNumber>
    </submittedName>
</protein>
<organism evidence="3 4">
    <name type="scientific">Alienimonas chondri</name>
    <dbReference type="NCBI Taxonomy" id="2681879"/>
    <lineage>
        <taxon>Bacteria</taxon>
        <taxon>Pseudomonadati</taxon>
        <taxon>Planctomycetota</taxon>
        <taxon>Planctomycetia</taxon>
        <taxon>Planctomycetales</taxon>
        <taxon>Planctomycetaceae</taxon>
        <taxon>Alienimonas</taxon>
    </lineage>
</organism>
<dbReference type="InterPro" id="IPR036291">
    <property type="entry name" value="NAD(P)-bd_dom_sf"/>
</dbReference>
<dbReference type="PANTHER" id="PTHR43669">
    <property type="entry name" value="5-KETO-D-GLUCONATE 5-REDUCTASE"/>
    <property type="match status" value="1"/>
</dbReference>
<dbReference type="PANTHER" id="PTHR43669:SF3">
    <property type="entry name" value="ALCOHOL DEHYDROGENASE, PUTATIVE (AFU_ORTHOLOGUE AFUA_3G03445)-RELATED"/>
    <property type="match status" value="1"/>
</dbReference>
<reference evidence="3 4" key="1">
    <citation type="journal article" date="2020" name="Syst. Appl. Microbiol.">
        <title>Alienimonas chondri sp. nov., a novel planctomycete isolated from the biofilm of the red alga Chondrus crispus.</title>
        <authorList>
            <person name="Vitorino I."/>
            <person name="Albuquerque L."/>
            <person name="Wiegand S."/>
            <person name="Kallscheuer N."/>
            <person name="da Costa M.S."/>
            <person name="Lobo-da-Cunha A."/>
            <person name="Jogler C."/>
            <person name="Lage O.M."/>
        </authorList>
    </citation>
    <scope>NUCLEOTIDE SEQUENCE [LARGE SCALE GENOMIC DNA]</scope>
    <source>
        <strain evidence="3 4">LzC2</strain>
    </source>
</reference>
<evidence type="ECO:0000313" key="3">
    <source>
        <dbReference type="EMBL" id="NNJ27396.1"/>
    </source>
</evidence>
<comment type="similarity">
    <text evidence="1">Belongs to the short-chain dehydrogenases/reductases (SDR) family.</text>
</comment>
<evidence type="ECO:0000256" key="2">
    <source>
        <dbReference type="ARBA" id="ARBA00023002"/>
    </source>
</evidence>
<evidence type="ECO:0000313" key="4">
    <source>
        <dbReference type="Proteomes" id="UP000609651"/>
    </source>
</evidence>
<dbReference type="PRINTS" id="PR00081">
    <property type="entry name" value="GDHRDH"/>
</dbReference>
<dbReference type="SUPFAM" id="SSF51735">
    <property type="entry name" value="NAD(P)-binding Rossmann-fold domains"/>
    <property type="match status" value="1"/>
</dbReference>
<keyword evidence="2 3" id="KW-0560">Oxidoreductase</keyword>
<sequence>MPRTFSGRFDGQSFVITGGSGGIGRATAARIVAEGGRVLVTGTNADKLKAAAEAIPGLLTLQNDAADPDAAADLAEKAKAEFGTLDGVYLNAGFGVMQPLAEVTAEDFDKQYAVNVRGVVLHAQALAPLVKQGGSLPITGSVAKWLGMEGGVL</sequence>
<keyword evidence="4" id="KW-1185">Reference proteome</keyword>
<name>A0ABX1VIX0_9PLAN</name>
<dbReference type="Proteomes" id="UP000609651">
    <property type="component" value="Unassembled WGS sequence"/>
</dbReference>